<keyword evidence="4" id="KW-0804">Transcription</keyword>
<dbReference type="HOGENOM" id="CLU_039613_6_0_11"/>
<dbReference type="Gene3D" id="1.10.10.10">
    <property type="entry name" value="Winged helix-like DNA-binding domain superfamily/Winged helix DNA-binding domain"/>
    <property type="match status" value="1"/>
</dbReference>
<dbReference type="InterPro" id="IPR050950">
    <property type="entry name" value="HTH-type_LysR_regulators"/>
</dbReference>
<dbReference type="RefSeq" id="WP_038514635.1">
    <property type="nucleotide sequence ID" value="NZ_CP008953.1"/>
</dbReference>
<dbReference type="InterPro" id="IPR005119">
    <property type="entry name" value="LysR_subst-bd"/>
</dbReference>
<dbReference type="KEGG" id="aja:AJAP_21820"/>
<evidence type="ECO:0000256" key="3">
    <source>
        <dbReference type="ARBA" id="ARBA00023125"/>
    </source>
</evidence>
<evidence type="ECO:0000259" key="5">
    <source>
        <dbReference type="PROSITE" id="PS50931"/>
    </source>
</evidence>
<dbReference type="InterPro" id="IPR036390">
    <property type="entry name" value="WH_DNA-bd_sf"/>
</dbReference>
<dbReference type="Proteomes" id="UP000028492">
    <property type="component" value="Chromosome"/>
</dbReference>
<keyword evidence="7" id="KW-1185">Reference proteome</keyword>
<evidence type="ECO:0000313" key="6">
    <source>
        <dbReference type="EMBL" id="AIG77222.1"/>
    </source>
</evidence>
<evidence type="ECO:0000256" key="4">
    <source>
        <dbReference type="ARBA" id="ARBA00023163"/>
    </source>
</evidence>
<evidence type="ECO:0000256" key="2">
    <source>
        <dbReference type="ARBA" id="ARBA00023015"/>
    </source>
</evidence>
<proteinExistence type="inferred from homology"/>
<accession>A0A075USS0</accession>
<dbReference type="FunFam" id="1.10.10.10:FF:000001">
    <property type="entry name" value="LysR family transcriptional regulator"/>
    <property type="match status" value="1"/>
</dbReference>
<dbReference type="PANTHER" id="PTHR30419:SF8">
    <property type="entry name" value="NITROGEN ASSIMILATION TRANSCRIPTIONAL ACTIVATOR-RELATED"/>
    <property type="match status" value="1"/>
</dbReference>
<evidence type="ECO:0000313" key="7">
    <source>
        <dbReference type="Proteomes" id="UP000028492"/>
    </source>
</evidence>
<dbReference type="Pfam" id="PF00126">
    <property type="entry name" value="HTH_1"/>
    <property type="match status" value="1"/>
</dbReference>
<dbReference type="PROSITE" id="PS50931">
    <property type="entry name" value="HTH_LYSR"/>
    <property type="match status" value="1"/>
</dbReference>
<sequence>MRLLPIALTYFLEVARTGSVSEAATELTVAPSAISRQIAKLEAGIGVPLFVRHPRGMVPTEAGTRLLDHVRRSEAESAVLVDELRTGRGLHARSLTVACSEGFARRVVPQAIAAFRRDHDVSFHIDVVTRDEATRRVLEGAADVAVTFATGPQHGVRVESAVVVPVYAIVPLDHPLTSRDAVGLAELCEHPLALPAPGQSLRDLFDIAARIENLTAHPVLECNELSPKYEFVRCGGGIALVGGLGDIEQDAATEGVAYVLLDNAVFRKREAQVQTMAGRTLSLAAMRFTTLLTSFVRPPVSRSALPD</sequence>
<dbReference type="AlphaFoldDB" id="A0A075USS0"/>
<reference evidence="6 7" key="1">
    <citation type="journal article" date="2014" name="J. Biotechnol.">
        <title>Complete genome sequence of the actinobacterium Amycolatopsis japonica MG417-CF17(T) (=DSM 44213T) producing (S,S)-N,N'-ethylenediaminedisuccinic acid.</title>
        <authorList>
            <person name="Stegmann E."/>
            <person name="Albersmeier A."/>
            <person name="Spohn M."/>
            <person name="Gert H."/>
            <person name="Weber T."/>
            <person name="Wohlleben W."/>
            <person name="Kalinowski J."/>
            <person name="Ruckert C."/>
        </authorList>
    </citation>
    <scope>NUCLEOTIDE SEQUENCE [LARGE SCALE GENOMIC DNA]</scope>
    <source>
        <strain evidence="7">MG417-CF17 (DSM 44213)</strain>
    </source>
</reference>
<dbReference type="GO" id="GO:0003677">
    <property type="term" value="F:DNA binding"/>
    <property type="evidence" value="ECO:0007669"/>
    <property type="project" value="UniProtKB-KW"/>
</dbReference>
<keyword evidence="2" id="KW-0805">Transcription regulation</keyword>
<dbReference type="EMBL" id="CP008953">
    <property type="protein sequence ID" value="AIG77222.1"/>
    <property type="molecule type" value="Genomic_DNA"/>
</dbReference>
<organism evidence="6 7">
    <name type="scientific">Amycolatopsis japonica</name>
    <dbReference type="NCBI Taxonomy" id="208439"/>
    <lineage>
        <taxon>Bacteria</taxon>
        <taxon>Bacillati</taxon>
        <taxon>Actinomycetota</taxon>
        <taxon>Actinomycetes</taxon>
        <taxon>Pseudonocardiales</taxon>
        <taxon>Pseudonocardiaceae</taxon>
        <taxon>Amycolatopsis</taxon>
        <taxon>Amycolatopsis japonica group</taxon>
    </lineage>
</organism>
<dbReference type="PANTHER" id="PTHR30419">
    <property type="entry name" value="HTH-TYPE TRANSCRIPTIONAL REGULATOR YBHD"/>
    <property type="match status" value="1"/>
</dbReference>
<evidence type="ECO:0000256" key="1">
    <source>
        <dbReference type="ARBA" id="ARBA00009437"/>
    </source>
</evidence>
<keyword evidence="3" id="KW-0238">DNA-binding</keyword>
<dbReference type="PRINTS" id="PR00039">
    <property type="entry name" value="HTHLYSR"/>
</dbReference>
<dbReference type="Gene3D" id="3.40.190.290">
    <property type="match status" value="1"/>
</dbReference>
<comment type="similarity">
    <text evidence="1">Belongs to the LysR transcriptional regulatory family.</text>
</comment>
<dbReference type="SUPFAM" id="SSF46785">
    <property type="entry name" value="Winged helix' DNA-binding domain"/>
    <property type="match status" value="1"/>
</dbReference>
<name>A0A075USS0_9PSEU</name>
<feature type="domain" description="HTH lysR-type" evidence="5">
    <location>
        <begin position="1"/>
        <end position="60"/>
    </location>
</feature>
<dbReference type="Pfam" id="PF03466">
    <property type="entry name" value="LysR_substrate"/>
    <property type="match status" value="1"/>
</dbReference>
<dbReference type="GO" id="GO:0003700">
    <property type="term" value="F:DNA-binding transcription factor activity"/>
    <property type="evidence" value="ECO:0007669"/>
    <property type="project" value="InterPro"/>
</dbReference>
<dbReference type="InterPro" id="IPR036388">
    <property type="entry name" value="WH-like_DNA-bd_sf"/>
</dbReference>
<dbReference type="eggNOG" id="COG0583">
    <property type="taxonomic scope" value="Bacteria"/>
</dbReference>
<dbReference type="InterPro" id="IPR000847">
    <property type="entry name" value="LysR_HTH_N"/>
</dbReference>
<dbReference type="STRING" id="208439.AJAP_21820"/>
<gene>
    <name evidence="6" type="ORF">AJAP_21820</name>
</gene>
<protein>
    <submittedName>
        <fullName evidence="6">LysR family transcriptional regulator</fullName>
    </submittedName>
</protein>
<dbReference type="GO" id="GO:0005829">
    <property type="term" value="C:cytosol"/>
    <property type="evidence" value="ECO:0007669"/>
    <property type="project" value="TreeGrafter"/>
</dbReference>
<dbReference type="SUPFAM" id="SSF53850">
    <property type="entry name" value="Periplasmic binding protein-like II"/>
    <property type="match status" value="1"/>
</dbReference>